<organism evidence="2">
    <name type="scientific">Guillardia theta (strain CCMP2712)</name>
    <name type="common">Cryptophyte</name>
    <dbReference type="NCBI Taxonomy" id="905079"/>
    <lineage>
        <taxon>Eukaryota</taxon>
        <taxon>Cryptophyceae</taxon>
        <taxon>Pyrenomonadales</taxon>
        <taxon>Geminigeraceae</taxon>
        <taxon>Guillardia</taxon>
    </lineage>
</organism>
<dbReference type="HOGENOM" id="CLU_2547387_0_0_1"/>
<protein>
    <submittedName>
        <fullName evidence="2 3">Uncharacterized protein</fullName>
    </submittedName>
</protein>
<dbReference type="GeneID" id="17310522"/>
<evidence type="ECO:0000256" key="1">
    <source>
        <dbReference type="SAM" id="MobiDB-lite"/>
    </source>
</evidence>
<feature type="region of interest" description="Disordered" evidence="1">
    <location>
        <begin position="1"/>
        <end position="52"/>
    </location>
</feature>
<reference evidence="3" key="3">
    <citation type="submission" date="2015-06" db="UniProtKB">
        <authorList>
            <consortium name="EnsemblProtists"/>
        </authorList>
    </citation>
    <scope>IDENTIFICATION</scope>
</reference>
<reference evidence="2 4" key="1">
    <citation type="journal article" date="2012" name="Nature">
        <title>Algal genomes reveal evolutionary mosaicism and the fate of nucleomorphs.</title>
        <authorList>
            <consortium name="DOE Joint Genome Institute"/>
            <person name="Curtis B.A."/>
            <person name="Tanifuji G."/>
            <person name="Burki F."/>
            <person name="Gruber A."/>
            <person name="Irimia M."/>
            <person name="Maruyama S."/>
            <person name="Arias M.C."/>
            <person name="Ball S.G."/>
            <person name="Gile G.H."/>
            <person name="Hirakawa Y."/>
            <person name="Hopkins J.F."/>
            <person name="Kuo A."/>
            <person name="Rensing S.A."/>
            <person name="Schmutz J."/>
            <person name="Symeonidi A."/>
            <person name="Elias M."/>
            <person name="Eveleigh R.J."/>
            <person name="Herman E.K."/>
            <person name="Klute M.J."/>
            <person name="Nakayama T."/>
            <person name="Obornik M."/>
            <person name="Reyes-Prieto A."/>
            <person name="Armbrust E.V."/>
            <person name="Aves S.J."/>
            <person name="Beiko R.G."/>
            <person name="Coutinho P."/>
            <person name="Dacks J.B."/>
            <person name="Durnford D.G."/>
            <person name="Fast N.M."/>
            <person name="Green B.R."/>
            <person name="Grisdale C.J."/>
            <person name="Hempel F."/>
            <person name="Henrissat B."/>
            <person name="Hoppner M.P."/>
            <person name="Ishida K."/>
            <person name="Kim E."/>
            <person name="Koreny L."/>
            <person name="Kroth P.G."/>
            <person name="Liu Y."/>
            <person name="Malik S.B."/>
            <person name="Maier U.G."/>
            <person name="McRose D."/>
            <person name="Mock T."/>
            <person name="Neilson J.A."/>
            <person name="Onodera N.T."/>
            <person name="Poole A.M."/>
            <person name="Pritham E.J."/>
            <person name="Richards T.A."/>
            <person name="Rocap G."/>
            <person name="Roy S.W."/>
            <person name="Sarai C."/>
            <person name="Schaack S."/>
            <person name="Shirato S."/>
            <person name="Slamovits C.H."/>
            <person name="Spencer D.F."/>
            <person name="Suzuki S."/>
            <person name="Worden A.Z."/>
            <person name="Zauner S."/>
            <person name="Barry K."/>
            <person name="Bell C."/>
            <person name="Bharti A.K."/>
            <person name="Crow J.A."/>
            <person name="Grimwood J."/>
            <person name="Kramer R."/>
            <person name="Lindquist E."/>
            <person name="Lucas S."/>
            <person name="Salamov A."/>
            <person name="McFadden G.I."/>
            <person name="Lane C.E."/>
            <person name="Keeling P.J."/>
            <person name="Gray M.W."/>
            <person name="Grigoriev I.V."/>
            <person name="Archibald J.M."/>
        </authorList>
    </citation>
    <scope>NUCLEOTIDE SEQUENCE</scope>
    <source>
        <strain evidence="2 4">CCMP2712</strain>
    </source>
</reference>
<dbReference type="KEGG" id="gtt:GUITHDRAFT_150267"/>
<accession>L1K006</accession>
<evidence type="ECO:0000313" key="4">
    <source>
        <dbReference type="Proteomes" id="UP000011087"/>
    </source>
</evidence>
<dbReference type="EMBL" id="JH992969">
    <property type="protein sequence ID" value="EKX53703.1"/>
    <property type="molecule type" value="Genomic_DNA"/>
</dbReference>
<gene>
    <name evidence="2" type="ORF">GUITHDRAFT_150267</name>
</gene>
<evidence type="ECO:0000313" key="3">
    <source>
        <dbReference type="EnsemblProtists" id="EKX53703"/>
    </source>
</evidence>
<dbReference type="Proteomes" id="UP000011087">
    <property type="component" value="Unassembled WGS sequence"/>
</dbReference>
<dbReference type="EnsemblProtists" id="EKX53703">
    <property type="protein sequence ID" value="EKX53703"/>
    <property type="gene ID" value="GUITHDRAFT_150267"/>
</dbReference>
<evidence type="ECO:0000313" key="2">
    <source>
        <dbReference type="EMBL" id="EKX53703.1"/>
    </source>
</evidence>
<proteinExistence type="predicted"/>
<reference evidence="4" key="2">
    <citation type="submission" date="2012-11" db="EMBL/GenBank/DDBJ databases">
        <authorList>
            <person name="Kuo A."/>
            <person name="Curtis B.A."/>
            <person name="Tanifuji G."/>
            <person name="Burki F."/>
            <person name="Gruber A."/>
            <person name="Irimia M."/>
            <person name="Maruyama S."/>
            <person name="Arias M.C."/>
            <person name="Ball S.G."/>
            <person name="Gile G.H."/>
            <person name="Hirakawa Y."/>
            <person name="Hopkins J.F."/>
            <person name="Rensing S.A."/>
            <person name="Schmutz J."/>
            <person name="Symeonidi A."/>
            <person name="Elias M."/>
            <person name="Eveleigh R.J."/>
            <person name="Herman E.K."/>
            <person name="Klute M.J."/>
            <person name="Nakayama T."/>
            <person name="Obornik M."/>
            <person name="Reyes-Prieto A."/>
            <person name="Armbrust E.V."/>
            <person name="Aves S.J."/>
            <person name="Beiko R.G."/>
            <person name="Coutinho P."/>
            <person name="Dacks J.B."/>
            <person name="Durnford D.G."/>
            <person name="Fast N.M."/>
            <person name="Green B.R."/>
            <person name="Grisdale C."/>
            <person name="Hempe F."/>
            <person name="Henrissat B."/>
            <person name="Hoppner M.P."/>
            <person name="Ishida K.-I."/>
            <person name="Kim E."/>
            <person name="Koreny L."/>
            <person name="Kroth P.G."/>
            <person name="Liu Y."/>
            <person name="Malik S.-B."/>
            <person name="Maier U.G."/>
            <person name="McRose D."/>
            <person name="Mock T."/>
            <person name="Neilson J.A."/>
            <person name="Onodera N.T."/>
            <person name="Poole A.M."/>
            <person name="Pritham E.J."/>
            <person name="Richards T.A."/>
            <person name="Rocap G."/>
            <person name="Roy S.W."/>
            <person name="Sarai C."/>
            <person name="Schaack S."/>
            <person name="Shirato S."/>
            <person name="Slamovits C.H."/>
            <person name="Spencer D.F."/>
            <person name="Suzuki S."/>
            <person name="Worden A.Z."/>
            <person name="Zauner S."/>
            <person name="Barry K."/>
            <person name="Bell C."/>
            <person name="Bharti A.K."/>
            <person name="Crow J.A."/>
            <person name="Grimwood J."/>
            <person name="Kramer R."/>
            <person name="Lindquist E."/>
            <person name="Lucas S."/>
            <person name="Salamov A."/>
            <person name="McFadden G.I."/>
            <person name="Lane C.E."/>
            <person name="Keeling P.J."/>
            <person name="Gray M.W."/>
            <person name="Grigoriev I.V."/>
            <person name="Archibald J.M."/>
        </authorList>
    </citation>
    <scope>NUCLEOTIDE SEQUENCE</scope>
    <source>
        <strain evidence="4">CCMP2712</strain>
    </source>
</reference>
<keyword evidence="4" id="KW-1185">Reference proteome</keyword>
<name>L1K006_GUITC</name>
<sequence length="83" mass="8769">MSQELPAEDEEEVPAHGDPPMALKSKSLSGAVSPSPAHPASHRRGEVTSQPVALRSSSFRLELSSSSTGKLEVPCLLHAQHTT</sequence>
<dbReference type="PaxDb" id="55529-EKX53703"/>
<dbReference type="AlphaFoldDB" id="L1K006"/>
<dbReference type="RefSeq" id="XP_005840683.1">
    <property type="nucleotide sequence ID" value="XM_005840626.1"/>
</dbReference>
<feature type="compositionally biased region" description="Acidic residues" evidence="1">
    <location>
        <begin position="1"/>
        <end position="12"/>
    </location>
</feature>